<dbReference type="PANTHER" id="PTHR33178">
    <property type="match status" value="1"/>
</dbReference>
<dbReference type="SUPFAM" id="SSF54909">
    <property type="entry name" value="Dimeric alpha+beta barrel"/>
    <property type="match status" value="2"/>
</dbReference>
<evidence type="ECO:0000259" key="2">
    <source>
        <dbReference type="PROSITE" id="PS51502"/>
    </source>
</evidence>
<evidence type="ECO:0000313" key="4">
    <source>
        <dbReference type="Proteomes" id="UP000825935"/>
    </source>
</evidence>
<reference evidence="3" key="1">
    <citation type="submission" date="2021-08" db="EMBL/GenBank/DDBJ databases">
        <title>WGS assembly of Ceratopteris richardii.</title>
        <authorList>
            <person name="Marchant D.B."/>
            <person name="Chen G."/>
            <person name="Jenkins J."/>
            <person name="Shu S."/>
            <person name="Leebens-Mack J."/>
            <person name="Grimwood J."/>
            <person name="Schmutz J."/>
            <person name="Soltis P."/>
            <person name="Soltis D."/>
            <person name="Chen Z.-H."/>
        </authorList>
    </citation>
    <scope>NUCLEOTIDE SEQUENCE</scope>
    <source>
        <strain evidence="3">Whitten #5841</strain>
        <tissue evidence="3">Leaf</tissue>
    </source>
</reference>
<dbReference type="OMA" id="MSAMRFT"/>
<dbReference type="Proteomes" id="UP000825935">
    <property type="component" value="Chromosome 17"/>
</dbReference>
<name>A0A8T2SXL4_CERRI</name>
<dbReference type="EMBL" id="CM035422">
    <property type="protein sequence ID" value="KAH7373869.1"/>
    <property type="molecule type" value="Genomic_DNA"/>
</dbReference>
<comment type="subunit">
    <text evidence="1">Homodimer.</text>
</comment>
<dbReference type="InterPro" id="IPR011008">
    <property type="entry name" value="Dimeric_a/b-barrel"/>
</dbReference>
<dbReference type="AlphaFoldDB" id="A0A8T2SXL4"/>
<evidence type="ECO:0000313" key="3">
    <source>
        <dbReference type="EMBL" id="KAH7373869.1"/>
    </source>
</evidence>
<feature type="domain" description="Stress-response A/B barrel" evidence="2">
    <location>
        <begin position="124"/>
        <end position="218"/>
    </location>
</feature>
<dbReference type="PROSITE" id="PS51502">
    <property type="entry name" value="S_R_A_B_BARREL"/>
    <property type="match status" value="2"/>
</dbReference>
<dbReference type="InterPro" id="IPR044662">
    <property type="entry name" value="HS1/DABB1-like"/>
</dbReference>
<dbReference type="InterPro" id="IPR013097">
    <property type="entry name" value="Dabb"/>
</dbReference>
<protein>
    <recommendedName>
        <fullName evidence="2">Stress-response A/B barrel domain-containing protein</fullName>
    </recommendedName>
</protein>
<comment type="caution">
    <text evidence="3">The sequence shown here is derived from an EMBL/GenBank/DDBJ whole genome shotgun (WGS) entry which is preliminary data.</text>
</comment>
<evidence type="ECO:0000256" key="1">
    <source>
        <dbReference type="ARBA" id="ARBA00011738"/>
    </source>
</evidence>
<gene>
    <name evidence="3" type="ORF">KP509_17G078000</name>
</gene>
<organism evidence="3 4">
    <name type="scientific">Ceratopteris richardii</name>
    <name type="common">Triangle waterfern</name>
    <dbReference type="NCBI Taxonomy" id="49495"/>
    <lineage>
        <taxon>Eukaryota</taxon>
        <taxon>Viridiplantae</taxon>
        <taxon>Streptophyta</taxon>
        <taxon>Embryophyta</taxon>
        <taxon>Tracheophyta</taxon>
        <taxon>Polypodiopsida</taxon>
        <taxon>Polypodiidae</taxon>
        <taxon>Polypodiales</taxon>
        <taxon>Pteridineae</taxon>
        <taxon>Pteridaceae</taxon>
        <taxon>Parkerioideae</taxon>
        <taxon>Ceratopteris</taxon>
    </lineage>
</organism>
<accession>A0A8T2SXL4</accession>
<sequence>MADRDVVSTAVAIEHPVFFNMEGLLQEPATEAMILQGLNDLVHNKHSSLFFLFAGSVLKSKGVPFTHALISRFPSKDKLQTYYTHAIGDIAKHMIPWLKNEFCVDYEVEMAREAITLNVNKDLVAYVIFIKAKSSAAELDIKNAMDAFLRLAELGYTIQLTCGENSYMRDWYRTMSHGFTAYFSSEAAMTTWENDPAVISVLEGTILPLAEAYAVASVKPFIHSMDATK</sequence>
<dbReference type="OrthoDB" id="1924792at2759"/>
<proteinExistence type="predicted"/>
<keyword evidence="4" id="KW-1185">Reference proteome</keyword>
<dbReference type="Gene3D" id="3.30.70.100">
    <property type="match status" value="2"/>
</dbReference>
<dbReference type="PANTHER" id="PTHR33178:SF5">
    <property type="entry name" value="EXPRESSED PROTEIN"/>
    <property type="match status" value="1"/>
</dbReference>
<feature type="domain" description="Stress-response A/B barrel" evidence="2">
    <location>
        <begin position="13"/>
        <end position="119"/>
    </location>
</feature>